<dbReference type="CDD" id="cd06850">
    <property type="entry name" value="biotinyl_domain"/>
    <property type="match status" value="1"/>
</dbReference>
<dbReference type="InterPro" id="IPR001249">
    <property type="entry name" value="AcCoA_biotinCC"/>
</dbReference>
<keyword evidence="5" id="KW-0436">Ligase</keyword>
<keyword evidence="3" id="KW-0444">Lipid biosynthesis</keyword>
<evidence type="ECO:0000256" key="2">
    <source>
        <dbReference type="ARBA" id="ARBA00023267"/>
    </source>
</evidence>
<accession>A0ABT1WLX3</accession>
<keyword evidence="3" id="KW-0276">Fatty acid metabolism</keyword>
<keyword evidence="3" id="KW-0275">Fatty acid biosynthesis</keyword>
<keyword evidence="2 3" id="KW-0092">Biotin</keyword>
<dbReference type="InterPro" id="IPR011053">
    <property type="entry name" value="Single_hybrid_motif"/>
</dbReference>
<dbReference type="PANTHER" id="PTHR45266">
    <property type="entry name" value="OXALOACETATE DECARBOXYLASE ALPHA CHAIN"/>
    <property type="match status" value="1"/>
</dbReference>
<dbReference type="PROSITE" id="PS50968">
    <property type="entry name" value="BIOTINYL_LIPOYL"/>
    <property type="match status" value="1"/>
</dbReference>
<name>A0ABT1WLX3_9LACT</name>
<evidence type="ECO:0000313" key="6">
    <source>
        <dbReference type="Proteomes" id="UP001059480"/>
    </source>
</evidence>
<dbReference type="NCBIfam" id="TIGR00531">
    <property type="entry name" value="BCCP"/>
    <property type="match status" value="1"/>
</dbReference>
<sequence>MDLQEIKDIIEKFDASSIMELSLNHKDTSLALSKRVDQPHQAESRLVEEKISKEIVSTAKEESAVVPVTVPVEESQEDSVDYITSPIVGLVYLASGPQEAPFVQVGQDLKEGQVVCIVEAMKIMNEITSPYSGQVLEVLVENGQMVDYGQAIIKISK</sequence>
<proteinExistence type="predicted"/>
<dbReference type="PANTHER" id="PTHR45266:SF3">
    <property type="entry name" value="OXALOACETATE DECARBOXYLASE ALPHA CHAIN"/>
    <property type="match status" value="1"/>
</dbReference>
<evidence type="ECO:0000259" key="4">
    <source>
        <dbReference type="PROSITE" id="PS50968"/>
    </source>
</evidence>
<dbReference type="RefSeq" id="WP_256944188.1">
    <property type="nucleotide sequence ID" value="NZ_JANHNZ010000001.1"/>
</dbReference>
<dbReference type="Proteomes" id="UP001059480">
    <property type="component" value="Unassembled WGS sequence"/>
</dbReference>
<dbReference type="SUPFAM" id="SSF51230">
    <property type="entry name" value="Single hybrid motif"/>
    <property type="match status" value="1"/>
</dbReference>
<evidence type="ECO:0000256" key="1">
    <source>
        <dbReference type="ARBA" id="ARBA00017562"/>
    </source>
</evidence>
<dbReference type="GO" id="GO:0003989">
    <property type="term" value="F:acetyl-CoA carboxylase activity"/>
    <property type="evidence" value="ECO:0007669"/>
    <property type="project" value="UniProtKB-EC"/>
</dbReference>
<organism evidence="5 6">
    <name type="scientific">Granulicatella seriolae</name>
    <dbReference type="NCBI Taxonomy" id="2967226"/>
    <lineage>
        <taxon>Bacteria</taxon>
        <taxon>Bacillati</taxon>
        <taxon>Bacillota</taxon>
        <taxon>Bacilli</taxon>
        <taxon>Lactobacillales</taxon>
        <taxon>Carnobacteriaceae</taxon>
        <taxon>Granulicatella</taxon>
    </lineage>
</organism>
<protein>
    <recommendedName>
        <fullName evidence="1 3">Biotin carboxyl carrier protein of acetyl-CoA carboxylase</fullName>
    </recommendedName>
</protein>
<reference evidence="5" key="3">
    <citation type="journal article" date="2023" name="Microbiol. Resour. Announc.">
        <title>Draft Genome Sequence of Granulicatella sp. Strain S8, Isolated from a Marine Fish, Seriola quinqueradiata.</title>
        <authorList>
            <person name="Lee M."/>
            <person name="Farooq A."/>
            <person name="Jeong J.B."/>
            <person name="Jung M.Y."/>
        </authorList>
    </citation>
    <scope>NUCLEOTIDE SEQUENCE</scope>
    <source>
        <strain evidence="5">S8</strain>
    </source>
</reference>
<dbReference type="PRINTS" id="PR01071">
    <property type="entry name" value="ACOABIOTINCC"/>
</dbReference>
<evidence type="ECO:0000313" key="5">
    <source>
        <dbReference type="EMBL" id="MCQ9209075.1"/>
    </source>
</evidence>
<comment type="caution">
    <text evidence="5">The sequence shown here is derived from an EMBL/GenBank/DDBJ whole genome shotgun (WGS) entry which is preliminary data.</text>
</comment>
<comment type="function">
    <text evidence="3">This protein is a component of the acetyl coenzyme A carboxylase complex; first, biotin carboxylase catalyzes the carboxylation of the carrier protein and then the transcarboxylase transfers the carboxyl group to form malonyl-CoA.</text>
</comment>
<dbReference type="Gene3D" id="2.40.50.100">
    <property type="match status" value="1"/>
</dbReference>
<keyword evidence="3" id="KW-0443">Lipid metabolism</keyword>
<comment type="pathway">
    <text evidence="3">Lipid metabolism; fatty acid biosynthesis.</text>
</comment>
<dbReference type="EMBL" id="JANHNZ010000001">
    <property type="protein sequence ID" value="MCQ9209075.1"/>
    <property type="molecule type" value="Genomic_DNA"/>
</dbReference>
<feature type="domain" description="Lipoyl-binding" evidence="4">
    <location>
        <begin position="80"/>
        <end position="156"/>
    </location>
</feature>
<dbReference type="InterPro" id="IPR000089">
    <property type="entry name" value="Biotin_lipoyl"/>
</dbReference>
<reference evidence="5" key="2">
    <citation type="journal article" date="2023" name="Curr. Microbiol.">
        <title>Granulicatella seriolae sp. nov., a Novel Facultative Anaerobe Isolated from Yellowtail Marine Fish.</title>
        <authorList>
            <person name="Lee M."/>
            <person name="Choi Y.J."/>
            <person name="Farooq A."/>
            <person name="Jeong J.B."/>
            <person name="Jung M.Y."/>
        </authorList>
    </citation>
    <scope>NUCLEOTIDE SEQUENCE</scope>
    <source>
        <strain evidence="5">S8</strain>
    </source>
</reference>
<keyword evidence="6" id="KW-1185">Reference proteome</keyword>
<dbReference type="InterPro" id="IPR050709">
    <property type="entry name" value="Biotin_Carboxyl_Carrier/Decarb"/>
</dbReference>
<gene>
    <name evidence="5" type="primary">accB</name>
    <name evidence="5" type="ORF">NPA36_00645</name>
</gene>
<dbReference type="Pfam" id="PF00364">
    <property type="entry name" value="Biotin_lipoyl"/>
    <property type="match status" value="1"/>
</dbReference>
<reference evidence="5" key="1">
    <citation type="submission" date="2022-07" db="EMBL/GenBank/DDBJ databases">
        <authorList>
            <person name="Jung M.-Y."/>
            <person name="Lee M."/>
        </authorList>
    </citation>
    <scope>NUCLEOTIDE SEQUENCE</scope>
    <source>
        <strain evidence="5">S8</strain>
    </source>
</reference>
<evidence type="ECO:0000256" key="3">
    <source>
        <dbReference type="RuleBase" id="RU364072"/>
    </source>
</evidence>